<evidence type="ECO:0000256" key="5">
    <source>
        <dbReference type="ARBA" id="ARBA00022842"/>
    </source>
</evidence>
<dbReference type="InterPro" id="IPR034291">
    <property type="entry name" value="TMP_synthase"/>
</dbReference>
<evidence type="ECO:0000256" key="3">
    <source>
        <dbReference type="ARBA" id="ARBA00022679"/>
    </source>
</evidence>
<protein>
    <recommendedName>
        <fullName evidence="10">Thiamine-phosphate synthase</fullName>
        <shortName evidence="10">TP synthase</shortName>
        <shortName evidence="10">TPS</shortName>
        <ecNumber evidence="10">2.5.1.3</ecNumber>
    </recommendedName>
    <alternativeName>
        <fullName evidence="10">Thiamine-phosphate pyrophosphorylase</fullName>
        <shortName evidence="10">TMP pyrophosphorylase</shortName>
        <shortName evidence="10">TMP-PPase</shortName>
    </alternativeName>
</protein>
<comment type="caution">
    <text evidence="14">The sequence shown here is derived from an EMBL/GenBank/DDBJ whole genome shotgun (WGS) entry which is preliminary data.</text>
</comment>
<feature type="binding site" evidence="10">
    <location>
        <position position="68"/>
    </location>
    <ligand>
        <name>Mg(2+)</name>
        <dbReference type="ChEBI" id="CHEBI:18420"/>
    </ligand>
</feature>
<feature type="binding site" evidence="10">
    <location>
        <position position="67"/>
    </location>
    <ligand>
        <name>4-amino-2-methyl-5-(diphosphooxymethyl)pyrimidine</name>
        <dbReference type="ChEBI" id="CHEBI:57841"/>
    </ligand>
</feature>
<dbReference type="InterPro" id="IPR022998">
    <property type="entry name" value="ThiamineP_synth_TenI"/>
</dbReference>
<dbReference type="CDD" id="cd00564">
    <property type="entry name" value="TMP_TenI"/>
    <property type="match status" value="1"/>
</dbReference>
<feature type="binding site" evidence="10">
    <location>
        <position position="111"/>
    </location>
    <ligand>
        <name>4-amino-2-methyl-5-(diphosphooxymethyl)pyrimidine</name>
        <dbReference type="ChEBI" id="CHEBI:57841"/>
    </ligand>
</feature>
<accession>A0ABP9TPF1</accession>
<evidence type="ECO:0000256" key="12">
    <source>
        <dbReference type="RuleBase" id="RU004253"/>
    </source>
</evidence>
<evidence type="ECO:0000256" key="1">
    <source>
        <dbReference type="ARBA" id="ARBA00003814"/>
    </source>
</evidence>
<dbReference type="EMBL" id="BAABLK010000031">
    <property type="protein sequence ID" value="GAA5227602.1"/>
    <property type="molecule type" value="Genomic_DNA"/>
</dbReference>
<dbReference type="Gene3D" id="3.20.20.70">
    <property type="entry name" value="Aldolase class I"/>
    <property type="match status" value="1"/>
</dbReference>
<dbReference type="InterPro" id="IPR036206">
    <property type="entry name" value="ThiamineP_synth_sf"/>
</dbReference>
<comment type="similarity">
    <text evidence="10 11">Belongs to the thiamine-phosphate synthase family.</text>
</comment>
<evidence type="ECO:0000256" key="8">
    <source>
        <dbReference type="ARBA" id="ARBA00047851"/>
    </source>
</evidence>
<gene>
    <name evidence="10" type="primary">thiE</name>
    <name evidence="14" type="ORF">GCM10025778_21350</name>
</gene>
<evidence type="ECO:0000259" key="13">
    <source>
        <dbReference type="Pfam" id="PF02581"/>
    </source>
</evidence>
<evidence type="ECO:0000313" key="14">
    <source>
        <dbReference type="EMBL" id="GAA5227602.1"/>
    </source>
</evidence>
<feature type="binding site" evidence="10">
    <location>
        <begin position="143"/>
        <end position="145"/>
    </location>
    <ligand>
        <name>2-[(2R,5Z)-2-carboxy-4-methylthiazol-5(2H)-ylidene]ethyl phosphate</name>
        <dbReference type="ChEBI" id="CHEBI:62899"/>
    </ligand>
</feature>
<feature type="binding site" evidence="10">
    <location>
        <begin position="36"/>
        <end position="40"/>
    </location>
    <ligand>
        <name>4-amino-2-methyl-5-(diphosphooxymethyl)pyrimidine</name>
        <dbReference type="ChEBI" id="CHEBI:57841"/>
    </ligand>
</feature>
<keyword evidence="15" id="KW-1185">Reference proteome</keyword>
<dbReference type="Pfam" id="PF02581">
    <property type="entry name" value="TMP-TENI"/>
    <property type="match status" value="1"/>
</dbReference>
<dbReference type="EC" id="2.5.1.3" evidence="10"/>
<feature type="binding site" evidence="10">
    <location>
        <position position="174"/>
    </location>
    <ligand>
        <name>2-[(2R,5Z)-2-carboxy-4-methylthiazol-5(2H)-ylidene]ethyl phosphate</name>
        <dbReference type="ChEBI" id="CHEBI:62899"/>
    </ligand>
</feature>
<feature type="domain" description="Thiamine phosphate synthase/TenI" evidence="13">
    <location>
        <begin position="6"/>
        <end position="197"/>
    </location>
</feature>
<reference evidence="15" key="1">
    <citation type="journal article" date="2019" name="Int. J. Syst. Evol. Microbiol.">
        <title>The Global Catalogue of Microorganisms (GCM) 10K type strain sequencing project: providing services to taxonomists for standard genome sequencing and annotation.</title>
        <authorList>
            <consortium name="The Broad Institute Genomics Platform"/>
            <consortium name="The Broad Institute Genome Sequencing Center for Infectious Disease"/>
            <person name="Wu L."/>
            <person name="Ma J."/>
        </authorList>
    </citation>
    <scope>NUCLEOTIDE SEQUENCE [LARGE SCALE GENOMIC DNA]</scope>
    <source>
        <strain evidence="15">JCM 18952</strain>
    </source>
</reference>
<evidence type="ECO:0000256" key="2">
    <source>
        <dbReference type="ARBA" id="ARBA00005165"/>
    </source>
</evidence>
<keyword evidence="6 10" id="KW-0784">Thiamine biosynthesis</keyword>
<comment type="catalytic activity">
    <reaction evidence="9 10 11">
        <text>2-[(2R,5Z)-2-carboxy-4-methylthiazol-5(2H)-ylidene]ethyl phosphate + 4-amino-2-methyl-5-(diphosphooxymethyl)pyrimidine + 2 H(+) = thiamine phosphate + CO2 + diphosphate</text>
        <dbReference type="Rhea" id="RHEA:47844"/>
        <dbReference type="ChEBI" id="CHEBI:15378"/>
        <dbReference type="ChEBI" id="CHEBI:16526"/>
        <dbReference type="ChEBI" id="CHEBI:33019"/>
        <dbReference type="ChEBI" id="CHEBI:37575"/>
        <dbReference type="ChEBI" id="CHEBI:57841"/>
        <dbReference type="ChEBI" id="CHEBI:62899"/>
        <dbReference type="EC" id="2.5.1.3"/>
    </reaction>
</comment>
<comment type="catalytic activity">
    <reaction evidence="7 10 11">
        <text>4-methyl-5-(2-phosphooxyethyl)-thiazole + 4-amino-2-methyl-5-(diphosphooxymethyl)pyrimidine + H(+) = thiamine phosphate + diphosphate</text>
        <dbReference type="Rhea" id="RHEA:22328"/>
        <dbReference type="ChEBI" id="CHEBI:15378"/>
        <dbReference type="ChEBI" id="CHEBI:33019"/>
        <dbReference type="ChEBI" id="CHEBI:37575"/>
        <dbReference type="ChEBI" id="CHEBI:57841"/>
        <dbReference type="ChEBI" id="CHEBI:58296"/>
        <dbReference type="EC" id="2.5.1.3"/>
    </reaction>
</comment>
<comment type="cofactor">
    <cofactor evidence="10">
        <name>Mg(2+)</name>
        <dbReference type="ChEBI" id="CHEBI:18420"/>
    </cofactor>
    <text evidence="10">Binds 1 Mg(2+) ion per subunit.</text>
</comment>
<name>A0ABP9TPF1_9MICC</name>
<evidence type="ECO:0000256" key="7">
    <source>
        <dbReference type="ARBA" id="ARBA00047334"/>
    </source>
</evidence>
<dbReference type="InterPro" id="IPR013785">
    <property type="entry name" value="Aldolase_TIM"/>
</dbReference>
<dbReference type="Proteomes" id="UP001501257">
    <property type="component" value="Unassembled WGS sequence"/>
</dbReference>
<comment type="caution">
    <text evidence="10">Lacks conserved residue(s) required for the propagation of feature annotation.</text>
</comment>
<evidence type="ECO:0000256" key="9">
    <source>
        <dbReference type="ARBA" id="ARBA00047883"/>
    </source>
</evidence>
<dbReference type="HAMAP" id="MF_00097">
    <property type="entry name" value="TMP_synthase"/>
    <property type="match status" value="1"/>
</dbReference>
<organism evidence="14 15">
    <name type="scientific">Paeniglutamicibacter antarcticus</name>
    <dbReference type="NCBI Taxonomy" id="494023"/>
    <lineage>
        <taxon>Bacteria</taxon>
        <taxon>Bacillati</taxon>
        <taxon>Actinomycetota</taxon>
        <taxon>Actinomycetes</taxon>
        <taxon>Micrococcales</taxon>
        <taxon>Micrococcaceae</taxon>
        <taxon>Paeniglutamicibacter</taxon>
    </lineage>
</organism>
<evidence type="ECO:0000256" key="6">
    <source>
        <dbReference type="ARBA" id="ARBA00022977"/>
    </source>
</evidence>
<feature type="binding site" evidence="10">
    <location>
        <position position="146"/>
    </location>
    <ligand>
        <name>4-amino-2-methyl-5-(diphosphooxymethyl)pyrimidine</name>
        <dbReference type="ChEBI" id="CHEBI:57841"/>
    </ligand>
</feature>
<dbReference type="SUPFAM" id="SSF51391">
    <property type="entry name" value="Thiamin phosphate synthase"/>
    <property type="match status" value="1"/>
</dbReference>
<evidence type="ECO:0000313" key="15">
    <source>
        <dbReference type="Proteomes" id="UP001501257"/>
    </source>
</evidence>
<proteinExistence type="inferred from homology"/>
<keyword evidence="3 10" id="KW-0808">Transferase</keyword>
<comment type="catalytic activity">
    <reaction evidence="8 10 11">
        <text>2-(2-carboxy-4-methylthiazol-5-yl)ethyl phosphate + 4-amino-2-methyl-5-(diphosphooxymethyl)pyrimidine + 2 H(+) = thiamine phosphate + CO2 + diphosphate</text>
        <dbReference type="Rhea" id="RHEA:47848"/>
        <dbReference type="ChEBI" id="CHEBI:15378"/>
        <dbReference type="ChEBI" id="CHEBI:16526"/>
        <dbReference type="ChEBI" id="CHEBI:33019"/>
        <dbReference type="ChEBI" id="CHEBI:37575"/>
        <dbReference type="ChEBI" id="CHEBI:57841"/>
        <dbReference type="ChEBI" id="CHEBI:62890"/>
        <dbReference type="EC" id="2.5.1.3"/>
    </reaction>
</comment>
<keyword evidence="5 10" id="KW-0460">Magnesium</keyword>
<dbReference type="NCBIfam" id="TIGR00693">
    <property type="entry name" value="thiE"/>
    <property type="match status" value="1"/>
</dbReference>
<dbReference type="PANTHER" id="PTHR20857">
    <property type="entry name" value="THIAMINE-PHOSPHATE PYROPHOSPHORYLASE"/>
    <property type="match status" value="1"/>
</dbReference>
<dbReference type="RefSeq" id="WP_210102252.1">
    <property type="nucleotide sequence ID" value="NZ_BAABLK010000031.1"/>
</dbReference>
<feature type="binding site" evidence="10">
    <location>
        <position position="92"/>
    </location>
    <ligand>
        <name>Mg(2+)</name>
        <dbReference type="ChEBI" id="CHEBI:18420"/>
    </ligand>
</feature>
<evidence type="ECO:0000256" key="4">
    <source>
        <dbReference type="ARBA" id="ARBA00022723"/>
    </source>
</evidence>
<evidence type="ECO:0000256" key="10">
    <source>
        <dbReference type="HAMAP-Rule" id="MF_00097"/>
    </source>
</evidence>
<keyword evidence="4 10" id="KW-0479">Metal-binding</keyword>
<evidence type="ECO:0000256" key="11">
    <source>
        <dbReference type="RuleBase" id="RU003826"/>
    </source>
</evidence>
<sequence>MPGSGIYLVLDSASCAGRPLAEIAKAAVVGGIRTVQLRCKDMPAAEFLQEVISCARHTSGHATLLVNDRVDVYLAARAAGADVQGVHIGQSDIPVALVRELIGPEAVLGLSAATAAEITAANLVNERTPGTIDYLGVGAVHATPTKADHPEPLGYEGLARIASSSALGCVAIGGLDASDIPGVVSSGATGMAVVRAICAAGDPRAATENLLTLWEGTTP</sequence>
<comment type="function">
    <text evidence="1 10">Condenses 4-methyl-5-(beta-hydroxyethyl)thiazole monophosphate (THZ-P) and 2-methyl-4-amino-5-hydroxymethyl pyrimidine pyrophosphate (HMP-PP) to form thiamine monophosphate (TMP).</text>
</comment>
<dbReference type="PANTHER" id="PTHR20857:SF15">
    <property type="entry name" value="THIAMINE-PHOSPHATE SYNTHASE"/>
    <property type="match status" value="1"/>
</dbReference>
<comment type="pathway">
    <text evidence="2 10 12">Cofactor biosynthesis; thiamine diphosphate biosynthesis; thiamine phosphate from 4-amino-2-methyl-5-diphosphomethylpyrimidine and 4-methyl-5-(2-phosphoethyl)-thiazole: step 1/1.</text>
</comment>